<protein>
    <submittedName>
        <fullName evidence="2">Uncharacterized protein</fullName>
    </submittedName>
</protein>
<proteinExistence type="predicted"/>
<reference evidence="2" key="1">
    <citation type="journal article" date="2015" name="Nature">
        <title>Complex archaea that bridge the gap between prokaryotes and eukaryotes.</title>
        <authorList>
            <person name="Spang A."/>
            <person name="Saw J.H."/>
            <person name="Jorgensen S.L."/>
            <person name="Zaremba-Niedzwiedzka K."/>
            <person name="Martijn J."/>
            <person name="Lind A.E."/>
            <person name="van Eijk R."/>
            <person name="Schleper C."/>
            <person name="Guy L."/>
            <person name="Ettema T.J."/>
        </authorList>
    </citation>
    <scope>NUCLEOTIDE SEQUENCE</scope>
</reference>
<comment type="caution">
    <text evidence="2">The sequence shown here is derived from an EMBL/GenBank/DDBJ whole genome shotgun (WGS) entry which is preliminary data.</text>
</comment>
<dbReference type="EMBL" id="LAZR01004154">
    <property type="protein sequence ID" value="KKN11270.1"/>
    <property type="molecule type" value="Genomic_DNA"/>
</dbReference>
<name>A0A0F9MVH6_9ZZZZ</name>
<sequence length="112" mass="12991">MGYGNNYWQREYRELQARQLDLREERDRLQAIVDKLEKTKDGVHVVPGDTVWRPEEDGTISKRWVGWGVEDGVYWAYYGIKGEPYRVFECYSTLAAAEQAAQANSEGVINDE</sequence>
<evidence type="ECO:0000256" key="1">
    <source>
        <dbReference type="SAM" id="Coils"/>
    </source>
</evidence>
<accession>A0A0F9MVH6</accession>
<feature type="coiled-coil region" evidence="1">
    <location>
        <begin position="5"/>
        <end position="39"/>
    </location>
</feature>
<evidence type="ECO:0000313" key="2">
    <source>
        <dbReference type="EMBL" id="KKN11270.1"/>
    </source>
</evidence>
<gene>
    <name evidence="2" type="ORF">LCGC14_1028270</name>
</gene>
<keyword evidence="1" id="KW-0175">Coiled coil</keyword>
<organism evidence="2">
    <name type="scientific">marine sediment metagenome</name>
    <dbReference type="NCBI Taxonomy" id="412755"/>
    <lineage>
        <taxon>unclassified sequences</taxon>
        <taxon>metagenomes</taxon>
        <taxon>ecological metagenomes</taxon>
    </lineage>
</organism>
<dbReference type="AlphaFoldDB" id="A0A0F9MVH6"/>